<feature type="compositionally biased region" description="Low complexity" evidence="3">
    <location>
        <begin position="801"/>
        <end position="825"/>
    </location>
</feature>
<dbReference type="Pfam" id="PF00172">
    <property type="entry name" value="Zn_clus"/>
    <property type="match status" value="1"/>
</dbReference>
<dbReference type="CDD" id="cd00067">
    <property type="entry name" value="GAL4"/>
    <property type="match status" value="1"/>
</dbReference>
<name>A0A8H5BHD7_9AGAR</name>
<dbReference type="GO" id="GO:0008270">
    <property type="term" value="F:zinc ion binding"/>
    <property type="evidence" value="ECO:0007669"/>
    <property type="project" value="InterPro"/>
</dbReference>
<feature type="compositionally biased region" description="Polar residues" evidence="3">
    <location>
        <begin position="1"/>
        <end position="13"/>
    </location>
</feature>
<dbReference type="PROSITE" id="PS50048">
    <property type="entry name" value="ZN2_CY6_FUNGAL_2"/>
    <property type="match status" value="1"/>
</dbReference>
<dbReference type="PANTHER" id="PTHR46910">
    <property type="entry name" value="TRANSCRIPTION FACTOR PDR1"/>
    <property type="match status" value="1"/>
</dbReference>
<gene>
    <name evidence="5" type="ORF">D9619_000966</name>
</gene>
<evidence type="ECO:0000313" key="5">
    <source>
        <dbReference type="EMBL" id="KAF5322906.1"/>
    </source>
</evidence>
<dbReference type="InterPro" id="IPR050987">
    <property type="entry name" value="AtrR-like"/>
</dbReference>
<organism evidence="5 6">
    <name type="scientific">Psilocybe cf. subviscida</name>
    <dbReference type="NCBI Taxonomy" id="2480587"/>
    <lineage>
        <taxon>Eukaryota</taxon>
        <taxon>Fungi</taxon>
        <taxon>Dikarya</taxon>
        <taxon>Basidiomycota</taxon>
        <taxon>Agaricomycotina</taxon>
        <taxon>Agaricomycetes</taxon>
        <taxon>Agaricomycetidae</taxon>
        <taxon>Agaricales</taxon>
        <taxon>Agaricineae</taxon>
        <taxon>Strophariaceae</taxon>
        <taxon>Psilocybe</taxon>
    </lineage>
</organism>
<dbReference type="InterPro" id="IPR001138">
    <property type="entry name" value="Zn2Cys6_DnaBD"/>
</dbReference>
<dbReference type="InterPro" id="IPR036864">
    <property type="entry name" value="Zn2-C6_fun-type_DNA-bd_sf"/>
</dbReference>
<protein>
    <recommendedName>
        <fullName evidence="4">Zn(2)-C6 fungal-type domain-containing protein</fullName>
    </recommendedName>
</protein>
<comment type="caution">
    <text evidence="5">The sequence shown here is derived from an EMBL/GenBank/DDBJ whole genome shotgun (WGS) entry which is preliminary data.</text>
</comment>
<feature type="compositionally biased region" description="Low complexity" evidence="3">
    <location>
        <begin position="708"/>
        <end position="719"/>
    </location>
</feature>
<dbReference type="EMBL" id="JAACJJ010000028">
    <property type="protein sequence ID" value="KAF5322906.1"/>
    <property type="molecule type" value="Genomic_DNA"/>
</dbReference>
<feature type="region of interest" description="Disordered" evidence="3">
    <location>
        <begin position="672"/>
        <end position="827"/>
    </location>
</feature>
<dbReference type="SUPFAM" id="SSF57701">
    <property type="entry name" value="Zn2/Cys6 DNA-binding domain"/>
    <property type="match status" value="1"/>
</dbReference>
<keyword evidence="2" id="KW-0539">Nucleus</keyword>
<dbReference type="AlphaFoldDB" id="A0A8H5BHD7"/>
<keyword evidence="1" id="KW-0479">Metal-binding</keyword>
<dbReference type="Pfam" id="PF04082">
    <property type="entry name" value="Fungal_trans"/>
    <property type="match status" value="1"/>
</dbReference>
<dbReference type="InterPro" id="IPR007219">
    <property type="entry name" value="XnlR_reg_dom"/>
</dbReference>
<sequence length="989" mass="108553">MAKGEASSSATQLNKKKHVDDEPMPDDPTATNKPLQLQRRRVWRACESCRRKKIKCDGCEPTCSQCTSSGSQCTWLQTKDRAALSRHYVQELEARLLHMESLFTQIAPALEHMAPAANGPSHGNTPEAANPETLAPAVAALRSIAPKVSSGNTTAATSPSPPASIIDDDVSELFGQLALDEYGHARWIGGSSTMSLIQSFRALTSSPLHRISPMEEDPQAPGPSVNKLYFPAAIFFGKIRALPGPEEVEFPERDLTDKLVAAYFSRFHFLMPVLDKPAFMRKYTTIMDNTHDVNMIRNETAFLSLMFAMFACAANLVEDPRLSTSDRHDDGGMGMVYYEKALVLQYISHPNIQVAHVQCFILMSSFLCSVNCLPQAWILIGQAVRAGQDLGLHRSPRRLAITPIEKETRRKIWWGVYTLDRMLAIALGRPLGVNDSDCDAELPVEVDDDHLADYFAGAPMTQRQPSLMTGTIALIKLYEIGGRVLRQVYALENCRDHLEPERKAELQRTVEALDTELTKWCDELPMVFKSQSETEEQVSMGAVLCSHYYSVLTTLHRNLLPVKRDQLVTARSTFKAVSSARSCIRLAPSMKHVVPPSHHLAFFIQHLFSSAVIVLLYAMHASDARACSAAMDEAKSTLSALESWEGQWPGARKCKELLIDLINTATEAIAKAARDKTAPTPPSSAGPNLSPAASALSGHERRRSVTIAPGPASGSSRAAKTTRQRRTQSRDQGTSSNRRMAAVSPYRVDGGQRARSTSRRRGPDEPDPIDRASLYQSFSSPGATVGGVSSTHSSPASVNLPSPSMAAASSADHGQQPVQHQQPQERQSRFTNTFNNFTSPLSPAHLPSPQRYEFEYSIQPSDLSQSNGQQWSANSEQQLFAQGQADPSMYTNSFGFGGTLDPYGAYDNSDLTGAMTGLSTTPPSANFAANGLPFRGLDYIKNYNPGYSLGDQDALWQSYDPGAFTYDPDIPFTLGDTNHEQHETMQQHI</sequence>
<dbReference type="SMART" id="SM00066">
    <property type="entry name" value="GAL4"/>
    <property type="match status" value="1"/>
</dbReference>
<accession>A0A8H5BHD7</accession>
<dbReference type="GO" id="GO:0000981">
    <property type="term" value="F:DNA-binding transcription factor activity, RNA polymerase II-specific"/>
    <property type="evidence" value="ECO:0007669"/>
    <property type="project" value="InterPro"/>
</dbReference>
<feature type="domain" description="Zn(2)-C6 fungal-type" evidence="4">
    <location>
        <begin position="45"/>
        <end position="75"/>
    </location>
</feature>
<dbReference type="GO" id="GO:0006351">
    <property type="term" value="P:DNA-templated transcription"/>
    <property type="evidence" value="ECO:0007669"/>
    <property type="project" value="InterPro"/>
</dbReference>
<dbReference type="PROSITE" id="PS00463">
    <property type="entry name" value="ZN2_CY6_FUNGAL_1"/>
    <property type="match status" value="1"/>
</dbReference>
<proteinExistence type="predicted"/>
<dbReference type="GO" id="GO:0003677">
    <property type="term" value="F:DNA binding"/>
    <property type="evidence" value="ECO:0007669"/>
    <property type="project" value="InterPro"/>
</dbReference>
<feature type="compositionally biased region" description="Basic and acidic residues" evidence="3">
    <location>
        <begin position="761"/>
        <end position="770"/>
    </location>
</feature>
<dbReference type="CDD" id="cd12148">
    <property type="entry name" value="fungal_TF_MHR"/>
    <property type="match status" value="1"/>
</dbReference>
<evidence type="ECO:0000259" key="4">
    <source>
        <dbReference type="PROSITE" id="PS50048"/>
    </source>
</evidence>
<evidence type="ECO:0000313" key="6">
    <source>
        <dbReference type="Proteomes" id="UP000567179"/>
    </source>
</evidence>
<keyword evidence="6" id="KW-1185">Reference proteome</keyword>
<dbReference type="PANTHER" id="PTHR46910:SF1">
    <property type="entry name" value="MISCELLANEOUS ZN(II)2CYS6 TRANSCRIPTION FACTOR (EUROFUNG)-RELATED"/>
    <property type="match status" value="1"/>
</dbReference>
<feature type="compositionally biased region" description="Polar residues" evidence="3">
    <location>
        <begin position="774"/>
        <end position="800"/>
    </location>
</feature>
<dbReference type="OrthoDB" id="434771at2759"/>
<evidence type="ECO:0000256" key="3">
    <source>
        <dbReference type="SAM" id="MobiDB-lite"/>
    </source>
</evidence>
<dbReference type="SMART" id="SM00906">
    <property type="entry name" value="Fungal_trans"/>
    <property type="match status" value="1"/>
</dbReference>
<evidence type="ECO:0000256" key="1">
    <source>
        <dbReference type="ARBA" id="ARBA00022723"/>
    </source>
</evidence>
<dbReference type="Proteomes" id="UP000567179">
    <property type="component" value="Unassembled WGS sequence"/>
</dbReference>
<reference evidence="5 6" key="1">
    <citation type="journal article" date="2020" name="ISME J.">
        <title>Uncovering the hidden diversity of litter-decomposition mechanisms in mushroom-forming fungi.</title>
        <authorList>
            <person name="Floudas D."/>
            <person name="Bentzer J."/>
            <person name="Ahren D."/>
            <person name="Johansson T."/>
            <person name="Persson P."/>
            <person name="Tunlid A."/>
        </authorList>
    </citation>
    <scope>NUCLEOTIDE SEQUENCE [LARGE SCALE GENOMIC DNA]</scope>
    <source>
        <strain evidence="5 6">CBS 101986</strain>
    </source>
</reference>
<feature type="region of interest" description="Disordered" evidence="3">
    <location>
        <begin position="1"/>
        <end position="34"/>
    </location>
</feature>
<dbReference type="Gene3D" id="4.10.240.10">
    <property type="entry name" value="Zn(2)-C6 fungal-type DNA-binding domain"/>
    <property type="match status" value="1"/>
</dbReference>
<evidence type="ECO:0000256" key="2">
    <source>
        <dbReference type="ARBA" id="ARBA00023242"/>
    </source>
</evidence>